<dbReference type="PROSITE" id="PS50088">
    <property type="entry name" value="ANK_REPEAT"/>
    <property type="match status" value="1"/>
</dbReference>
<reference evidence="3" key="1">
    <citation type="submission" date="2021-02" db="EMBL/GenBank/DDBJ databases">
        <title>First Annotated Genome of the Yellow-green Alga Tribonema minus.</title>
        <authorList>
            <person name="Mahan K.M."/>
        </authorList>
    </citation>
    <scope>NUCLEOTIDE SEQUENCE</scope>
    <source>
        <strain evidence="3">UTEX B ZZ1240</strain>
    </source>
</reference>
<dbReference type="Gene3D" id="1.25.40.20">
    <property type="entry name" value="Ankyrin repeat-containing domain"/>
    <property type="match status" value="1"/>
</dbReference>
<keyword evidence="4" id="KW-1185">Reference proteome</keyword>
<proteinExistence type="predicted"/>
<comment type="caution">
    <text evidence="3">The sequence shown here is derived from an EMBL/GenBank/DDBJ whole genome shotgun (WGS) entry which is preliminary data.</text>
</comment>
<dbReference type="InterPro" id="IPR036770">
    <property type="entry name" value="Ankyrin_rpt-contain_sf"/>
</dbReference>
<sequence length="133" mass="14151">MATSVRESAFGTMFAGEAERLRKQRQRAMVRDGKGRSDEAPGAGFDSPGADGVTQLMLASEAGRLMQMQELIELGSDVNATDRAGLSVLDYASMRVAMGRRNKPALMLLQHGALLGTRCPACTLGVGEHNIGK</sequence>
<dbReference type="EMBL" id="JAFCMP010000223">
    <property type="protein sequence ID" value="KAG5183072.1"/>
    <property type="molecule type" value="Genomic_DNA"/>
</dbReference>
<feature type="repeat" description="ANK" evidence="1">
    <location>
        <begin position="51"/>
        <end position="83"/>
    </location>
</feature>
<protein>
    <recommendedName>
        <fullName evidence="5">Ankyrin repeat domain-containing protein</fullName>
    </recommendedName>
</protein>
<gene>
    <name evidence="3" type="ORF">JKP88DRAFT_273043</name>
</gene>
<dbReference type="OrthoDB" id="71307at2759"/>
<dbReference type="SUPFAM" id="SSF48403">
    <property type="entry name" value="Ankyrin repeat"/>
    <property type="match status" value="1"/>
</dbReference>
<evidence type="ECO:0000256" key="2">
    <source>
        <dbReference type="SAM" id="MobiDB-lite"/>
    </source>
</evidence>
<evidence type="ECO:0008006" key="5">
    <source>
        <dbReference type="Google" id="ProtNLM"/>
    </source>
</evidence>
<dbReference type="Proteomes" id="UP000664859">
    <property type="component" value="Unassembled WGS sequence"/>
</dbReference>
<evidence type="ECO:0000313" key="3">
    <source>
        <dbReference type="EMBL" id="KAG5183072.1"/>
    </source>
</evidence>
<name>A0A836CEQ9_9STRA</name>
<evidence type="ECO:0000313" key="4">
    <source>
        <dbReference type="Proteomes" id="UP000664859"/>
    </source>
</evidence>
<dbReference type="PROSITE" id="PS50297">
    <property type="entry name" value="ANK_REP_REGION"/>
    <property type="match status" value="1"/>
</dbReference>
<evidence type="ECO:0000256" key="1">
    <source>
        <dbReference type="PROSITE-ProRule" id="PRU00023"/>
    </source>
</evidence>
<dbReference type="AlphaFoldDB" id="A0A836CEQ9"/>
<dbReference type="InterPro" id="IPR002110">
    <property type="entry name" value="Ankyrin_rpt"/>
</dbReference>
<feature type="region of interest" description="Disordered" evidence="2">
    <location>
        <begin position="21"/>
        <end position="51"/>
    </location>
</feature>
<organism evidence="3 4">
    <name type="scientific">Tribonema minus</name>
    <dbReference type="NCBI Taxonomy" id="303371"/>
    <lineage>
        <taxon>Eukaryota</taxon>
        <taxon>Sar</taxon>
        <taxon>Stramenopiles</taxon>
        <taxon>Ochrophyta</taxon>
        <taxon>PX clade</taxon>
        <taxon>Xanthophyceae</taxon>
        <taxon>Tribonematales</taxon>
        <taxon>Tribonemataceae</taxon>
        <taxon>Tribonema</taxon>
    </lineage>
</organism>
<feature type="compositionally biased region" description="Basic and acidic residues" evidence="2">
    <location>
        <begin position="29"/>
        <end position="39"/>
    </location>
</feature>
<keyword evidence="1" id="KW-0040">ANK repeat</keyword>
<accession>A0A836CEQ9</accession>